<dbReference type="SMART" id="SM00108">
    <property type="entry name" value="B_lectin"/>
    <property type="match status" value="1"/>
</dbReference>
<reference evidence="3 4" key="1">
    <citation type="submission" date="2019-03" db="EMBL/GenBank/DDBJ databases">
        <title>Draft genome sequences of novel Actinobacteria.</title>
        <authorList>
            <person name="Sahin N."/>
            <person name="Ay H."/>
            <person name="Saygin H."/>
        </authorList>
    </citation>
    <scope>NUCLEOTIDE SEQUENCE [LARGE SCALE GENOMIC DNA]</scope>
    <source>
        <strain evidence="3 4">5K548</strain>
    </source>
</reference>
<gene>
    <name evidence="3" type="ORF">E1202_07265</name>
</gene>
<dbReference type="SUPFAM" id="SSF51110">
    <property type="entry name" value="alpha-D-mannose-specific plant lectins"/>
    <property type="match status" value="2"/>
</dbReference>
<dbReference type="Proteomes" id="UP000294723">
    <property type="component" value="Unassembled WGS sequence"/>
</dbReference>
<feature type="domain" description="Bulb-type lectin" evidence="2">
    <location>
        <begin position="79"/>
        <end position="189"/>
    </location>
</feature>
<protein>
    <recommendedName>
        <fullName evidence="2">Bulb-type lectin domain-containing protein</fullName>
    </recommendedName>
</protein>
<dbReference type="InterPro" id="IPR036426">
    <property type="entry name" value="Bulb-type_lectin_dom_sf"/>
</dbReference>
<feature type="region of interest" description="Disordered" evidence="1">
    <location>
        <begin position="229"/>
        <end position="252"/>
    </location>
</feature>
<dbReference type="EMBL" id="SMLA01000007">
    <property type="protein sequence ID" value="TDD90898.1"/>
    <property type="molecule type" value="Genomic_DNA"/>
</dbReference>
<comment type="caution">
    <text evidence="3">The sequence shown here is derived from an EMBL/GenBank/DDBJ whole genome shotgun (WGS) entry which is preliminary data.</text>
</comment>
<feature type="compositionally biased region" description="Basic residues" evidence="1">
    <location>
        <begin position="8"/>
        <end position="20"/>
    </location>
</feature>
<evidence type="ECO:0000313" key="4">
    <source>
        <dbReference type="Proteomes" id="UP000294723"/>
    </source>
</evidence>
<dbReference type="RefSeq" id="WP_132681784.1">
    <property type="nucleotide sequence ID" value="NZ_SMLA01000007.1"/>
</dbReference>
<name>A0A4R5BUV4_9PSEU</name>
<sequence>MVGLEHLRRGHRPLRAARDRRPRVLLPSGRRIWSTGAARPAAKLVVRDDGKVTLTDVDGETVWSSDSTAAVPGGPAAIGDRMLPGQTLGRQSLTSPSGRHTLTHQDDGNLVLHSNEGRGALRASDTRFRGTGRCKLLDDGDLVLYDRRGGAVWSTGTAGNPGAHLAVGDDGLELRNADDTVIWSVRTTPGTQVTDVHSPLSAATSAIAPSAPTMAEPLQPVVAAELTPATPAMPAGQSVPAQECVPAEPSES</sequence>
<organism evidence="3 4">
    <name type="scientific">Saccharopolyspora karakumensis</name>
    <dbReference type="NCBI Taxonomy" id="2530386"/>
    <lineage>
        <taxon>Bacteria</taxon>
        <taxon>Bacillati</taxon>
        <taxon>Actinomycetota</taxon>
        <taxon>Actinomycetes</taxon>
        <taxon>Pseudonocardiales</taxon>
        <taxon>Pseudonocardiaceae</taxon>
        <taxon>Saccharopolyspora</taxon>
    </lineage>
</organism>
<feature type="compositionally biased region" description="Polar residues" evidence="1">
    <location>
        <begin position="88"/>
        <end position="100"/>
    </location>
</feature>
<evidence type="ECO:0000259" key="2">
    <source>
        <dbReference type="SMART" id="SM00108"/>
    </source>
</evidence>
<keyword evidence="4" id="KW-1185">Reference proteome</keyword>
<feature type="region of interest" description="Disordered" evidence="1">
    <location>
        <begin position="1"/>
        <end position="20"/>
    </location>
</feature>
<dbReference type="InterPro" id="IPR001480">
    <property type="entry name" value="Bulb-type_lectin_dom"/>
</dbReference>
<evidence type="ECO:0000256" key="1">
    <source>
        <dbReference type="SAM" id="MobiDB-lite"/>
    </source>
</evidence>
<feature type="region of interest" description="Disordered" evidence="1">
    <location>
        <begin position="86"/>
        <end position="118"/>
    </location>
</feature>
<dbReference type="AlphaFoldDB" id="A0A4R5BUV4"/>
<evidence type="ECO:0000313" key="3">
    <source>
        <dbReference type="EMBL" id="TDD90898.1"/>
    </source>
</evidence>
<dbReference type="Gene3D" id="2.90.10.10">
    <property type="entry name" value="Bulb-type lectin domain"/>
    <property type="match status" value="3"/>
</dbReference>
<proteinExistence type="predicted"/>
<accession>A0A4R5BUV4</accession>